<dbReference type="RefSeq" id="WP_142930074.1">
    <property type="nucleotide sequence ID" value="NZ_ML660116.1"/>
</dbReference>
<dbReference type="EMBL" id="VHSG01000041">
    <property type="protein sequence ID" value="TQV66488.1"/>
    <property type="molecule type" value="Genomic_DNA"/>
</dbReference>
<evidence type="ECO:0000259" key="6">
    <source>
        <dbReference type="Pfam" id="PF13675"/>
    </source>
</evidence>
<feature type="domain" description="NarX-like N-terminal" evidence="6">
    <location>
        <begin position="33"/>
        <end position="117"/>
    </location>
</feature>
<evidence type="ECO:0000256" key="1">
    <source>
        <dbReference type="ARBA" id="ARBA00004141"/>
    </source>
</evidence>
<keyword evidence="4" id="KW-0472">Membrane</keyword>
<evidence type="ECO:0000313" key="8">
    <source>
        <dbReference type="Proteomes" id="UP000319732"/>
    </source>
</evidence>
<sequence>MITRLLTLLLSAALGLAAAGAARVQDPAITMGDAINIAGRQRMLSQRIAQSYLLMGLQPQSGRGAKVLNRSINEFDRNHAALQQFAPGAAVRGELDAVEQLWLPYKTLALGEVSKESAALLIERSDTLLAAAHAYVGKLQVLSGTTKAELINVAGRQRMLSQRIAKNFLASHWGINVDTSKSALAADLAEYGTMLDYLYESPVNTEQIRSRLDRVKGQLRYAVKGFDGVMSLSSKRLVQVVTGTTDAMLRGMNEVTGLYAQLLK</sequence>
<evidence type="ECO:0000313" key="7">
    <source>
        <dbReference type="EMBL" id="TQV66488.1"/>
    </source>
</evidence>
<feature type="signal peptide" evidence="5">
    <location>
        <begin position="1"/>
        <end position="21"/>
    </location>
</feature>
<proteinExistence type="predicted"/>
<dbReference type="Proteomes" id="UP000319732">
    <property type="component" value="Unassembled WGS sequence"/>
</dbReference>
<evidence type="ECO:0000256" key="3">
    <source>
        <dbReference type="ARBA" id="ARBA00022989"/>
    </source>
</evidence>
<organism evidence="7 8">
    <name type="scientific">Exilibacterium tricleocarpae</name>
    <dbReference type="NCBI Taxonomy" id="2591008"/>
    <lineage>
        <taxon>Bacteria</taxon>
        <taxon>Pseudomonadati</taxon>
        <taxon>Pseudomonadota</taxon>
        <taxon>Gammaproteobacteria</taxon>
        <taxon>Cellvibrionales</taxon>
        <taxon>Cellvibrionaceae</taxon>
        <taxon>Exilibacterium</taxon>
    </lineage>
</organism>
<dbReference type="Pfam" id="PF13675">
    <property type="entry name" value="PilJ"/>
    <property type="match status" value="2"/>
</dbReference>
<comment type="subcellular location">
    <subcellularLocation>
        <location evidence="1">Membrane</location>
        <topology evidence="1">Multi-pass membrane protein</topology>
    </subcellularLocation>
</comment>
<feature type="domain" description="NarX-like N-terminal" evidence="6">
    <location>
        <begin position="147"/>
        <end position="218"/>
    </location>
</feature>
<keyword evidence="8" id="KW-1185">Reference proteome</keyword>
<gene>
    <name evidence="7" type="ORF">FKG94_27025</name>
</gene>
<dbReference type="OrthoDB" id="952521at2"/>
<reference evidence="7 8" key="1">
    <citation type="submission" date="2019-06" db="EMBL/GenBank/DDBJ databases">
        <title>Whole genome sequence for Cellvibrionaceae sp. R142.</title>
        <authorList>
            <person name="Wang G."/>
        </authorList>
    </citation>
    <scope>NUCLEOTIDE SEQUENCE [LARGE SCALE GENOMIC DNA]</scope>
    <source>
        <strain evidence="7 8">R142</strain>
    </source>
</reference>
<evidence type="ECO:0000256" key="4">
    <source>
        <dbReference type="ARBA" id="ARBA00023136"/>
    </source>
</evidence>
<keyword evidence="5" id="KW-0732">Signal</keyword>
<name>A0A545SND2_9GAMM</name>
<accession>A0A545SND2</accession>
<evidence type="ECO:0000256" key="5">
    <source>
        <dbReference type="SAM" id="SignalP"/>
    </source>
</evidence>
<comment type="caution">
    <text evidence="7">The sequence shown here is derived from an EMBL/GenBank/DDBJ whole genome shotgun (WGS) entry which is preliminary data.</text>
</comment>
<feature type="chain" id="PRO_5022011918" evidence="5">
    <location>
        <begin position="22"/>
        <end position="264"/>
    </location>
</feature>
<dbReference type="GO" id="GO:0016020">
    <property type="term" value="C:membrane"/>
    <property type="evidence" value="ECO:0007669"/>
    <property type="project" value="UniProtKB-SubCell"/>
</dbReference>
<dbReference type="InterPro" id="IPR029095">
    <property type="entry name" value="NarX-like_N"/>
</dbReference>
<keyword evidence="3" id="KW-1133">Transmembrane helix</keyword>
<evidence type="ECO:0000256" key="2">
    <source>
        <dbReference type="ARBA" id="ARBA00022692"/>
    </source>
</evidence>
<keyword evidence="2" id="KW-0812">Transmembrane</keyword>
<protein>
    <submittedName>
        <fullName evidence="7">Pilus assembly protein PilP</fullName>
    </submittedName>
</protein>
<dbReference type="AlphaFoldDB" id="A0A545SND2"/>